<feature type="transmembrane region" description="Helical" evidence="1">
    <location>
        <begin position="69"/>
        <end position="89"/>
    </location>
</feature>
<protein>
    <recommendedName>
        <fullName evidence="4">Tripartite tricarboxylate transporter TctB family protein</fullName>
    </recommendedName>
</protein>
<dbReference type="Proteomes" id="UP000609879">
    <property type="component" value="Unassembled WGS sequence"/>
</dbReference>
<evidence type="ECO:0008006" key="4">
    <source>
        <dbReference type="Google" id="ProtNLM"/>
    </source>
</evidence>
<reference evidence="2 3" key="1">
    <citation type="submission" date="2021-01" db="EMBL/GenBank/DDBJ databases">
        <title>Whole genome shotgun sequence of Actinoplanes deccanensis NBRC 13994.</title>
        <authorList>
            <person name="Komaki H."/>
            <person name="Tamura T."/>
        </authorList>
    </citation>
    <scope>NUCLEOTIDE SEQUENCE [LARGE SCALE GENOMIC DNA]</scope>
    <source>
        <strain evidence="2 3">NBRC 13994</strain>
    </source>
</reference>
<organism evidence="2 3">
    <name type="scientific">Paractinoplanes deccanensis</name>
    <dbReference type="NCBI Taxonomy" id="113561"/>
    <lineage>
        <taxon>Bacteria</taxon>
        <taxon>Bacillati</taxon>
        <taxon>Actinomycetota</taxon>
        <taxon>Actinomycetes</taxon>
        <taxon>Micromonosporales</taxon>
        <taxon>Micromonosporaceae</taxon>
        <taxon>Paractinoplanes</taxon>
    </lineage>
</organism>
<gene>
    <name evidence="2" type="ORF">Ade02nite_36660</name>
</gene>
<keyword evidence="1" id="KW-0472">Membrane</keyword>
<keyword evidence="1" id="KW-1133">Transmembrane helix</keyword>
<proteinExistence type="predicted"/>
<keyword evidence="3" id="KW-1185">Reference proteome</keyword>
<feature type="transmembrane region" description="Helical" evidence="1">
    <location>
        <begin position="109"/>
        <end position="127"/>
    </location>
</feature>
<evidence type="ECO:0000313" key="2">
    <source>
        <dbReference type="EMBL" id="GID75025.1"/>
    </source>
</evidence>
<feature type="transmembrane region" description="Helical" evidence="1">
    <location>
        <begin position="139"/>
        <end position="166"/>
    </location>
</feature>
<sequence length="189" mass="20076">MAVVAPLLMLTYGLLRWVDGMDGDRGNGPAWDVGHTAFFVAMVLFAFLAVQMRRLVIARRPALGRAAKAAASIAAAAAVFGVACFLWVITGDLFDAFRERAPLPDPLETAGPAFFGLGIVTLLALLAAARRLPWWSPALFLAGFLAIPVDLDLLPFAAAAILIAFAPLARLGGTRPPESQPEPSRAARR</sequence>
<keyword evidence="1" id="KW-0812">Transmembrane</keyword>
<dbReference type="EMBL" id="BOMI01000067">
    <property type="protein sequence ID" value="GID75025.1"/>
    <property type="molecule type" value="Genomic_DNA"/>
</dbReference>
<accession>A0ABQ3Y4X3</accession>
<feature type="transmembrane region" description="Helical" evidence="1">
    <location>
        <begin position="36"/>
        <end position="57"/>
    </location>
</feature>
<name>A0ABQ3Y4X3_9ACTN</name>
<evidence type="ECO:0000313" key="3">
    <source>
        <dbReference type="Proteomes" id="UP000609879"/>
    </source>
</evidence>
<comment type="caution">
    <text evidence="2">The sequence shown here is derived from an EMBL/GenBank/DDBJ whole genome shotgun (WGS) entry which is preliminary data.</text>
</comment>
<evidence type="ECO:0000256" key="1">
    <source>
        <dbReference type="SAM" id="Phobius"/>
    </source>
</evidence>